<protein>
    <submittedName>
        <fullName evidence="2">Tripartite tricarboxylate transporter substrate binding protein</fullName>
    </submittedName>
</protein>
<comment type="caution">
    <text evidence="2">The sequence shown here is derived from an EMBL/GenBank/DDBJ whole genome shotgun (WGS) entry which is preliminary data.</text>
</comment>
<feature type="non-terminal residue" evidence="2">
    <location>
        <position position="1"/>
    </location>
</feature>
<dbReference type="CDD" id="cd07012">
    <property type="entry name" value="PBP2_Bug_TTT"/>
    <property type="match status" value="1"/>
</dbReference>
<dbReference type="Gene3D" id="3.40.190.10">
    <property type="entry name" value="Periplasmic binding protein-like II"/>
    <property type="match status" value="1"/>
</dbReference>
<sequence length="223" mass="24010">PVINSAATFNEADFVPVASITVAYPLLVARKDFPANNLKELVAMAKAKPGDIAYGTWGGGSLPHVAGAWLESETGIKLNAVPYKGEVPLLTEMLGGQISLGWMSVAAAQPYIKDGKLKVIGVPAEKRYAQFPEAATFIEQGVPNFVVPSWTGFHAPKGTPPDVVARLNAIVNEALRMPELRDRIQEQGQFVLTQTPAQFADSIKQTAARLQPVLKKLAPLIRE</sequence>
<dbReference type="InterPro" id="IPR005064">
    <property type="entry name" value="BUG"/>
</dbReference>
<comment type="similarity">
    <text evidence="1">Belongs to the UPF0065 (bug) family.</text>
</comment>
<organism evidence="2 3">
    <name type="scientific">Variovorax rhizosphaerae</name>
    <dbReference type="NCBI Taxonomy" id="1836200"/>
    <lineage>
        <taxon>Bacteria</taxon>
        <taxon>Pseudomonadati</taxon>
        <taxon>Pseudomonadota</taxon>
        <taxon>Betaproteobacteria</taxon>
        <taxon>Burkholderiales</taxon>
        <taxon>Comamonadaceae</taxon>
        <taxon>Variovorax</taxon>
    </lineage>
</organism>
<dbReference type="Proteomes" id="UP001385892">
    <property type="component" value="Unassembled WGS sequence"/>
</dbReference>
<dbReference type="Gene3D" id="3.40.190.150">
    <property type="entry name" value="Bordetella uptake gene, domain 1"/>
    <property type="match status" value="1"/>
</dbReference>
<dbReference type="SUPFAM" id="SSF53850">
    <property type="entry name" value="Periplasmic binding protein-like II"/>
    <property type="match status" value="1"/>
</dbReference>
<dbReference type="RefSeq" id="WP_340344331.1">
    <property type="nucleotide sequence ID" value="NZ_JBBKZT010000009.1"/>
</dbReference>
<gene>
    <name evidence="2" type="ORF">WKW82_21300</name>
</gene>
<dbReference type="PANTHER" id="PTHR42928">
    <property type="entry name" value="TRICARBOXYLATE-BINDING PROTEIN"/>
    <property type="match status" value="1"/>
</dbReference>
<accession>A0ABU8WNW1</accession>
<dbReference type="InterPro" id="IPR042100">
    <property type="entry name" value="Bug_dom1"/>
</dbReference>
<evidence type="ECO:0000313" key="2">
    <source>
        <dbReference type="EMBL" id="MEJ8849208.1"/>
    </source>
</evidence>
<evidence type="ECO:0000256" key="1">
    <source>
        <dbReference type="ARBA" id="ARBA00006987"/>
    </source>
</evidence>
<dbReference type="EMBL" id="JBBKZT010000009">
    <property type="protein sequence ID" value="MEJ8849208.1"/>
    <property type="molecule type" value="Genomic_DNA"/>
</dbReference>
<dbReference type="PANTHER" id="PTHR42928:SF5">
    <property type="entry name" value="BLR1237 PROTEIN"/>
    <property type="match status" value="1"/>
</dbReference>
<dbReference type="Pfam" id="PF03401">
    <property type="entry name" value="TctC"/>
    <property type="match status" value="1"/>
</dbReference>
<proteinExistence type="inferred from homology"/>
<keyword evidence="3" id="KW-1185">Reference proteome</keyword>
<name>A0ABU8WNW1_9BURK</name>
<reference evidence="2 3" key="1">
    <citation type="submission" date="2024-03" db="EMBL/GenBank/DDBJ databases">
        <title>Novel species of the genus Variovorax.</title>
        <authorList>
            <person name="Liu Q."/>
            <person name="Xin Y.-H."/>
        </authorList>
    </citation>
    <scope>NUCLEOTIDE SEQUENCE [LARGE SCALE GENOMIC DNA]</scope>
    <source>
        <strain evidence="2 3">KACC 18900</strain>
    </source>
</reference>
<evidence type="ECO:0000313" key="3">
    <source>
        <dbReference type="Proteomes" id="UP001385892"/>
    </source>
</evidence>